<feature type="compositionally biased region" description="Basic and acidic residues" evidence="1">
    <location>
        <begin position="370"/>
        <end position="382"/>
    </location>
</feature>
<feature type="compositionally biased region" description="Basic residues" evidence="1">
    <location>
        <begin position="738"/>
        <end position="747"/>
    </location>
</feature>
<gene>
    <name evidence="3" type="primary">LOC100907281</name>
</gene>
<dbReference type="RefSeq" id="XP_028967348.1">
    <property type="nucleotide sequence ID" value="XM_029111515.1"/>
</dbReference>
<dbReference type="KEGG" id="goe:100907281"/>
<feature type="region of interest" description="Disordered" evidence="1">
    <location>
        <begin position="245"/>
        <end position="271"/>
    </location>
</feature>
<feature type="compositionally biased region" description="Polar residues" evidence="1">
    <location>
        <begin position="1063"/>
        <end position="1076"/>
    </location>
</feature>
<dbReference type="GeneID" id="100907281"/>
<feature type="region of interest" description="Disordered" evidence="1">
    <location>
        <begin position="1030"/>
        <end position="1082"/>
    </location>
</feature>
<feature type="compositionally biased region" description="Basic and acidic residues" evidence="1">
    <location>
        <begin position="341"/>
        <end position="359"/>
    </location>
</feature>
<feature type="region of interest" description="Disordered" evidence="1">
    <location>
        <begin position="306"/>
        <end position="382"/>
    </location>
</feature>
<feature type="region of interest" description="Disordered" evidence="1">
    <location>
        <begin position="613"/>
        <end position="760"/>
    </location>
</feature>
<feature type="compositionally biased region" description="Low complexity" evidence="1">
    <location>
        <begin position="647"/>
        <end position="664"/>
    </location>
</feature>
<sequence length="1082" mass="118821">MADTAVDTECLADIDREKIVATIVDARTSHETTGDSEQQDFELQLDESVEAQSTDALDEKDGCVKDNVQIELEAEFDPGVQAASNSVDQTDFGVTTSPEISSTDAKESPDANESGDLVTITVLEKTEEEKHEEVLNGEDPIVIVNPEVASPISSAVPLDESHEVADSIGNDELGGTELPADSTCSNSNEDRTQLPDSSPDGIAGKPDDAAAPVVVASIHSETTAPSTQTTNAGESGERFLIINSNSSPEQTTANGETALLQSNADLPQTSEQIEVPVDEEAIVPNPMGDDKYKEIEILVAAFDGLDENSSNQSGNDQASVSPETVQPSLPSQEAEVPSATPERKPLAKVPTEPKSERKLPKAKRSAGPPTRRESSNASDKAEIPIVVGNGKLRVHGYEKLSEQTGLPELVLVNREILERIISDQEKTITQTKNKLKEMCKMCDDLRKVVLSKGLNTVLSPEEAKLPVDVVIKMQKLPPHVPTFQTVKVARTANGNYDLHAEGRFYNRVLPVKKWLGVAHAPKPATPLALGANRKITSDSKCKVEFNIKVLPKDIVRALTNGDVLTVQQRQRFIDKITVDIIKAKGVPQPQQIQEIAMQVANMYPRSLVILPEGKRKSSLRKRGRADDDDEESAKANVPKRTKKDSLAKAAVAAAATAAESPAGASPKPLTPGSPNDPATTPGTKRGRGRPARNRTPGVSPDPKSLTKTAQAAPLSAVPKLEAGSDPTAAVNGTSTPVLKKKGGRPRKAVAPEPNPRHVEEEQALSLEEQKTWLQEDVKKPIEQQDDAKQLRLLHNCYDMLYQEMAANNYDCAATIAEWPVLRKPEHVLSVFKRLKKVHGRFQEAMRKDAPKLVTFLHERVNTDEGAEWSLQISQAKLSDRYQLPEEVGVMPLLALNFEEDFSLLFKLVPDKEAFDDAIKHVEPVPIIIGVGESIFNCHYHVVVERQLLYSPKTYLDALELVYAAYFVFNLAYPKELLNMFEYVQRYYVGYNPPIKMVTLSHTRPKIALFLKKLKDFERLDWNSNIRANSPGVPSEFERESDPEGDDMDASETVPEVKHEQKNRNLSPNNPPETNRIQPRKMI</sequence>
<keyword evidence="2" id="KW-1185">Reference proteome</keyword>
<name>A0AAJ7SG79_9ACAR</name>
<protein>
    <submittedName>
        <fullName evidence="3">Uncharacterized protein LOC100907281</fullName>
    </submittedName>
</protein>
<evidence type="ECO:0000313" key="2">
    <source>
        <dbReference type="Proteomes" id="UP000694867"/>
    </source>
</evidence>
<dbReference type="PANTHER" id="PTHR31025:SF25">
    <property type="entry name" value="ZINC FINGER (C2H2)-60"/>
    <property type="match status" value="1"/>
</dbReference>
<dbReference type="PANTHER" id="PTHR31025">
    <property type="entry name" value="SI:CH211-196P9.1-RELATED"/>
    <property type="match status" value="1"/>
</dbReference>
<dbReference type="AlphaFoldDB" id="A0AAJ7SG79"/>
<dbReference type="Proteomes" id="UP000694867">
    <property type="component" value="Unplaced"/>
</dbReference>
<evidence type="ECO:0000256" key="1">
    <source>
        <dbReference type="SAM" id="MobiDB-lite"/>
    </source>
</evidence>
<feature type="compositionally biased region" description="Polar residues" evidence="1">
    <location>
        <begin position="82"/>
        <end position="103"/>
    </location>
</feature>
<reference evidence="3" key="1">
    <citation type="submission" date="2025-08" db="UniProtKB">
        <authorList>
            <consortium name="RefSeq"/>
        </authorList>
    </citation>
    <scope>IDENTIFICATION</scope>
</reference>
<feature type="compositionally biased region" description="Polar residues" evidence="1">
    <location>
        <begin position="307"/>
        <end position="331"/>
    </location>
</feature>
<evidence type="ECO:0000313" key="3">
    <source>
        <dbReference type="RefSeq" id="XP_028967348.1"/>
    </source>
</evidence>
<accession>A0AAJ7SG79</accession>
<feature type="compositionally biased region" description="Polar residues" evidence="1">
    <location>
        <begin position="672"/>
        <end position="682"/>
    </location>
</feature>
<organism evidence="2 3">
    <name type="scientific">Galendromus occidentalis</name>
    <name type="common">western predatory mite</name>
    <dbReference type="NCBI Taxonomy" id="34638"/>
    <lineage>
        <taxon>Eukaryota</taxon>
        <taxon>Metazoa</taxon>
        <taxon>Ecdysozoa</taxon>
        <taxon>Arthropoda</taxon>
        <taxon>Chelicerata</taxon>
        <taxon>Arachnida</taxon>
        <taxon>Acari</taxon>
        <taxon>Parasitiformes</taxon>
        <taxon>Mesostigmata</taxon>
        <taxon>Gamasina</taxon>
        <taxon>Phytoseioidea</taxon>
        <taxon>Phytoseiidae</taxon>
        <taxon>Typhlodrominae</taxon>
        <taxon>Galendromus</taxon>
    </lineage>
</organism>
<proteinExistence type="predicted"/>
<feature type="region of interest" description="Disordered" evidence="1">
    <location>
        <begin position="166"/>
        <end position="207"/>
    </location>
</feature>
<feature type="region of interest" description="Disordered" evidence="1">
    <location>
        <begin position="75"/>
        <end position="116"/>
    </location>
</feature>